<reference evidence="3" key="1">
    <citation type="journal article" date="2019" name="Int. J. Syst. Evol. Microbiol.">
        <title>The Global Catalogue of Microorganisms (GCM) 10K type strain sequencing project: providing services to taxonomists for standard genome sequencing and annotation.</title>
        <authorList>
            <consortium name="The Broad Institute Genomics Platform"/>
            <consortium name="The Broad Institute Genome Sequencing Center for Infectious Disease"/>
            <person name="Wu L."/>
            <person name="Ma J."/>
        </authorList>
    </citation>
    <scope>NUCLEOTIDE SEQUENCE [LARGE SCALE GENOMIC DNA]</scope>
    <source>
        <strain evidence="3">KCTC 3913</strain>
    </source>
</reference>
<name>A0ABW5RT98_9BACI</name>
<keyword evidence="1" id="KW-1133">Transmembrane helix</keyword>
<keyword evidence="1" id="KW-0812">Transmembrane</keyword>
<gene>
    <name evidence="2" type="ORF">ACFSUL_13515</name>
</gene>
<organism evidence="2 3">
    <name type="scientific">Bacillus seohaeanensis</name>
    <dbReference type="NCBI Taxonomy" id="284580"/>
    <lineage>
        <taxon>Bacteria</taxon>
        <taxon>Bacillati</taxon>
        <taxon>Bacillota</taxon>
        <taxon>Bacilli</taxon>
        <taxon>Bacillales</taxon>
        <taxon>Bacillaceae</taxon>
        <taxon>Bacillus</taxon>
    </lineage>
</organism>
<protein>
    <recommendedName>
        <fullName evidence="4">Lipoprotein</fullName>
    </recommendedName>
</protein>
<dbReference type="EMBL" id="JBHUMF010000031">
    <property type="protein sequence ID" value="MFD2681753.1"/>
    <property type="molecule type" value="Genomic_DNA"/>
</dbReference>
<sequence>MRKGRTSCIGGLIPKFIVFAIVLMLMVGCSHSGSSSKDSDENVKTIQIYLEKEFTGPNEELRKVLEQDDPYPPELEAYLEENYKPLVSDLEDIVNANYVLAFLRFAYENGYQLQPINIDIQKIKNTQNNAYNYEVKVEYSKDSETNTATITGRVNLNDNGKISTIRNMDDDGLLEKMRK</sequence>
<evidence type="ECO:0000313" key="2">
    <source>
        <dbReference type="EMBL" id="MFD2681753.1"/>
    </source>
</evidence>
<comment type="caution">
    <text evidence="2">The sequence shown here is derived from an EMBL/GenBank/DDBJ whole genome shotgun (WGS) entry which is preliminary data.</text>
</comment>
<dbReference type="Proteomes" id="UP001597506">
    <property type="component" value="Unassembled WGS sequence"/>
</dbReference>
<dbReference type="PROSITE" id="PS51257">
    <property type="entry name" value="PROKAR_LIPOPROTEIN"/>
    <property type="match status" value="1"/>
</dbReference>
<keyword evidence="3" id="KW-1185">Reference proteome</keyword>
<proteinExistence type="predicted"/>
<keyword evidence="1" id="KW-0472">Membrane</keyword>
<evidence type="ECO:0000256" key="1">
    <source>
        <dbReference type="SAM" id="Phobius"/>
    </source>
</evidence>
<evidence type="ECO:0000313" key="3">
    <source>
        <dbReference type="Proteomes" id="UP001597506"/>
    </source>
</evidence>
<evidence type="ECO:0008006" key="4">
    <source>
        <dbReference type="Google" id="ProtNLM"/>
    </source>
</evidence>
<accession>A0ABW5RT98</accession>
<feature type="transmembrane region" description="Helical" evidence="1">
    <location>
        <begin position="12"/>
        <end position="33"/>
    </location>
</feature>
<dbReference type="RefSeq" id="WP_377936250.1">
    <property type="nucleotide sequence ID" value="NZ_JBHUMF010000031.1"/>
</dbReference>